<dbReference type="EMBL" id="CP070969">
    <property type="protein sequence ID" value="QSF46193.1"/>
    <property type="molecule type" value="Genomic_DNA"/>
</dbReference>
<dbReference type="Proteomes" id="UP000663452">
    <property type="component" value="Chromosome"/>
</dbReference>
<organism evidence="1 2">
    <name type="scientific">Paenibacillus tianjinensis</name>
    <dbReference type="NCBI Taxonomy" id="2810347"/>
    <lineage>
        <taxon>Bacteria</taxon>
        <taxon>Bacillati</taxon>
        <taxon>Bacillota</taxon>
        <taxon>Bacilli</taxon>
        <taxon>Bacillales</taxon>
        <taxon>Paenibacillaceae</taxon>
        <taxon>Paenibacillus</taxon>
    </lineage>
</organism>
<protein>
    <recommendedName>
        <fullName evidence="3">HNH endonuclease</fullName>
    </recommendedName>
</protein>
<dbReference type="RefSeq" id="WP_206103687.1">
    <property type="nucleotide sequence ID" value="NZ_CP070969.1"/>
</dbReference>
<reference evidence="1 2" key="1">
    <citation type="submission" date="2021-02" db="EMBL/GenBank/DDBJ databases">
        <title>Paenibacillus tianjinensis sp. nov.</title>
        <authorList>
            <person name="Liu H."/>
        </authorList>
    </citation>
    <scope>NUCLEOTIDE SEQUENCE [LARGE SCALE GENOMIC DNA]</scope>
    <source>
        <strain evidence="1 2">TB2019</strain>
    </source>
</reference>
<gene>
    <name evidence="1" type="ORF">JRJ22_06165</name>
</gene>
<sequence>MKKIKQQCYWCGKQATSREHVPPRCLFPTDKDVGALFKQSFRSELITVPSCDEHNSLKSGEDEYLMACLTAKVGNNFLAYAHTQTKLKRSLQLHKNLLDVEEKLNIMINEREFPVSIINVDVPRLSYSFEAIARALFFHEFRIQLKGRCVVASDMFLSPDASASESNQYFLNGITMIQKEQSNWNTPIKGKNPLVFTYQFSPVDEFGSQTLALKFYEQTDIYVCIGDMIKLKPYKKEFDVASKMLGLRK</sequence>
<evidence type="ECO:0000313" key="2">
    <source>
        <dbReference type="Proteomes" id="UP000663452"/>
    </source>
</evidence>
<evidence type="ECO:0000313" key="1">
    <source>
        <dbReference type="EMBL" id="QSF46193.1"/>
    </source>
</evidence>
<evidence type="ECO:0008006" key="3">
    <source>
        <dbReference type="Google" id="ProtNLM"/>
    </source>
</evidence>
<name>A0ABX7LDJ1_9BACL</name>
<accession>A0ABX7LDJ1</accession>
<proteinExistence type="predicted"/>
<keyword evidence="2" id="KW-1185">Reference proteome</keyword>